<feature type="active site" description="Nucleophile" evidence="1">
    <location>
        <position position="63"/>
    </location>
</feature>
<dbReference type="PROSITE" id="PS50405">
    <property type="entry name" value="GST_CTER"/>
    <property type="match status" value="1"/>
</dbReference>
<proteinExistence type="predicted"/>
<feature type="binding site" evidence="2">
    <location>
        <begin position="130"/>
        <end position="133"/>
    </location>
    <ligand>
        <name>glutathione</name>
        <dbReference type="ChEBI" id="CHEBI:57925"/>
    </ligand>
</feature>
<dbReference type="InterPro" id="IPR036249">
    <property type="entry name" value="Thioredoxin-like_sf"/>
</dbReference>
<dbReference type="PIRSF" id="PIRSF015753">
    <property type="entry name" value="GST"/>
    <property type="match status" value="1"/>
</dbReference>
<gene>
    <name evidence="6" type="ORF">DDT56_06485</name>
</gene>
<feature type="active site" description="Proton donor/acceptor" evidence="1">
    <location>
        <position position="195"/>
    </location>
</feature>
<dbReference type="InterPro" id="IPR036282">
    <property type="entry name" value="Glutathione-S-Trfase_C_sf"/>
</dbReference>
<dbReference type="SFLD" id="SFLDS00019">
    <property type="entry name" value="Glutathione_Transferase_(cytos"/>
    <property type="match status" value="1"/>
</dbReference>
<feature type="site" description="Lowers pKa of active site Cys" evidence="3">
    <location>
        <position position="253"/>
    </location>
</feature>
<comment type="caution">
    <text evidence="6">The sequence shown here is derived from an EMBL/GenBank/DDBJ whole genome shotgun (WGS) entry which is preliminary data.</text>
</comment>
<dbReference type="EMBL" id="QDKH01000006">
    <property type="protein sequence ID" value="PWC17885.1"/>
    <property type="molecule type" value="Genomic_DNA"/>
</dbReference>
<organism evidence="6 7">
    <name type="scientific">Brenneria corticis</name>
    <dbReference type="NCBI Taxonomy" id="2173106"/>
    <lineage>
        <taxon>Bacteria</taxon>
        <taxon>Pseudomonadati</taxon>
        <taxon>Pseudomonadota</taxon>
        <taxon>Gammaproteobacteria</taxon>
        <taxon>Enterobacterales</taxon>
        <taxon>Pectobacteriaceae</taxon>
        <taxon>Brenneria</taxon>
    </lineage>
</organism>
<dbReference type="GO" id="GO:0005737">
    <property type="term" value="C:cytoplasm"/>
    <property type="evidence" value="ECO:0007669"/>
    <property type="project" value="TreeGrafter"/>
</dbReference>
<dbReference type="SFLD" id="SFLDG01148">
    <property type="entry name" value="Xi_(cytGST)"/>
    <property type="match status" value="1"/>
</dbReference>
<sequence length="333" mass="38029">MGQLVDGVWHDTWYETKSTGGHFKRSESQFRHWVTPDGEPGITGDGGFQAESGRYHLYVSLACPWAHRTLLMRRLKGLEAHIAVSVVHPLMLDHGWTFDTDFQDATGDSLYQHEFLYQLYLHADPDYSGRVTVPVLWDTERHTIVSNESADIIRMFNSAFDNIGAKPGDYYPPALRAQIDELNGWIYDQVNNGVYKAGFATSQPAYDDAVSALFAALSRLESILGRQRYLTGDRLSEADLRLWTTLIRFDPVYHTHFKCDKYRISDYPQLYGFLRDIYQLPGVADTVNLAHIRHHYYRSHRTINPHGVISVGPVQDLDSPHGRDRQFAPAISE</sequence>
<keyword evidence="7" id="KW-1185">Reference proteome</keyword>
<feature type="site" description="Lowers pKa of active site Cys" evidence="3">
    <location>
        <position position="296"/>
    </location>
</feature>
<dbReference type="PANTHER" id="PTHR32419:SF6">
    <property type="entry name" value="GLUTATHIONE S-TRANSFERASE OMEGA-LIKE 1-RELATED"/>
    <property type="match status" value="1"/>
</dbReference>
<dbReference type="Pfam" id="PF13410">
    <property type="entry name" value="GST_C_2"/>
    <property type="match status" value="1"/>
</dbReference>
<feature type="binding site" evidence="2">
    <location>
        <begin position="148"/>
        <end position="149"/>
    </location>
    <ligand>
        <name>glutathione</name>
        <dbReference type="ChEBI" id="CHEBI:57925"/>
    </ligand>
</feature>
<dbReference type="GO" id="GO:0004364">
    <property type="term" value="F:glutathione transferase activity"/>
    <property type="evidence" value="ECO:0007669"/>
    <property type="project" value="InterPro"/>
</dbReference>
<dbReference type="InterPro" id="IPR040079">
    <property type="entry name" value="Glutathione_S-Trfase"/>
</dbReference>
<dbReference type="CDD" id="cd03190">
    <property type="entry name" value="GST_C_Omega_like"/>
    <property type="match status" value="1"/>
</dbReference>
<evidence type="ECO:0000256" key="3">
    <source>
        <dbReference type="PIRSR" id="PIRSR015753-3"/>
    </source>
</evidence>
<dbReference type="InterPro" id="IPR016639">
    <property type="entry name" value="GST_Omega/GSH"/>
</dbReference>
<dbReference type="PANTHER" id="PTHR32419">
    <property type="entry name" value="GLUTATHIONYL-HYDROQUINONE REDUCTASE"/>
    <property type="match status" value="1"/>
</dbReference>
<dbReference type="SUPFAM" id="SSF47616">
    <property type="entry name" value="GST C-terminal domain-like"/>
    <property type="match status" value="1"/>
</dbReference>
<feature type="region of interest" description="Disordered" evidence="4">
    <location>
        <begin position="314"/>
        <end position="333"/>
    </location>
</feature>
<dbReference type="AlphaFoldDB" id="A0A2U1U883"/>
<evidence type="ECO:0000256" key="4">
    <source>
        <dbReference type="SAM" id="MobiDB-lite"/>
    </source>
</evidence>
<accession>A0A2U1U883</accession>
<protein>
    <submittedName>
        <fullName evidence="6">Glutathione-dependent reductase</fullName>
    </submittedName>
</protein>
<dbReference type="FunFam" id="1.20.1050.10:FF:000019">
    <property type="entry name" value="Glutathione S-transferase, omega"/>
    <property type="match status" value="1"/>
</dbReference>
<evidence type="ECO:0000259" key="5">
    <source>
        <dbReference type="PROSITE" id="PS50405"/>
    </source>
</evidence>
<dbReference type="Gene3D" id="1.20.1050.10">
    <property type="match status" value="1"/>
</dbReference>
<dbReference type="Proteomes" id="UP000296159">
    <property type="component" value="Unassembled WGS sequence"/>
</dbReference>
<name>A0A2U1U883_9GAMM</name>
<dbReference type="Pfam" id="PF13409">
    <property type="entry name" value="GST_N_2"/>
    <property type="match status" value="1"/>
</dbReference>
<dbReference type="SUPFAM" id="SSF52833">
    <property type="entry name" value="Thioredoxin-like"/>
    <property type="match status" value="1"/>
</dbReference>
<dbReference type="FunFam" id="3.40.30.10:FF:000058">
    <property type="entry name" value="Glutathione S-transferase, omega"/>
    <property type="match status" value="1"/>
</dbReference>
<feature type="domain" description="GST C-terminal" evidence="5">
    <location>
        <begin position="172"/>
        <end position="299"/>
    </location>
</feature>
<evidence type="ECO:0000313" key="6">
    <source>
        <dbReference type="EMBL" id="PWC17885.1"/>
    </source>
</evidence>
<dbReference type="InterPro" id="IPR047047">
    <property type="entry name" value="GST_Omega-like_C"/>
</dbReference>
<evidence type="ECO:0000313" key="7">
    <source>
        <dbReference type="Proteomes" id="UP000296159"/>
    </source>
</evidence>
<reference evidence="6 7" key="1">
    <citation type="submission" date="2018-04" db="EMBL/GenBank/DDBJ databases">
        <title>Brenneria corticis sp.nov.</title>
        <authorList>
            <person name="Li Y."/>
        </authorList>
    </citation>
    <scope>NUCLEOTIDE SEQUENCE [LARGE SCALE GENOMIC DNA]</scope>
    <source>
        <strain evidence="6 7">CFCC 11842</strain>
    </source>
</reference>
<dbReference type="InterPro" id="IPR004045">
    <property type="entry name" value="Glutathione_S-Trfase_N"/>
</dbReference>
<feature type="binding site" evidence="2">
    <location>
        <position position="96"/>
    </location>
    <ligand>
        <name>glutathione</name>
        <dbReference type="ChEBI" id="CHEBI:57925"/>
    </ligand>
</feature>
<dbReference type="Gene3D" id="3.40.30.10">
    <property type="entry name" value="Glutaredoxin"/>
    <property type="match status" value="1"/>
</dbReference>
<dbReference type="RefSeq" id="WP_136165652.1">
    <property type="nucleotide sequence ID" value="NZ_KZ819074.1"/>
</dbReference>
<dbReference type="InterPro" id="IPR010987">
    <property type="entry name" value="Glutathione-S-Trfase_C-like"/>
</dbReference>
<dbReference type="SFLD" id="SFLDG01206">
    <property type="entry name" value="Xi.1"/>
    <property type="match status" value="1"/>
</dbReference>
<evidence type="ECO:0000256" key="1">
    <source>
        <dbReference type="PIRSR" id="PIRSR015753-1"/>
    </source>
</evidence>
<evidence type="ECO:0000256" key="2">
    <source>
        <dbReference type="PIRSR" id="PIRSR015753-2"/>
    </source>
</evidence>